<dbReference type="STRING" id="3818.A0A444Y4Y2"/>
<dbReference type="GO" id="GO:0000226">
    <property type="term" value="P:microtubule cytoskeleton organization"/>
    <property type="evidence" value="ECO:0007669"/>
    <property type="project" value="InterPro"/>
</dbReference>
<reference evidence="5 6" key="1">
    <citation type="submission" date="2019-01" db="EMBL/GenBank/DDBJ databases">
        <title>Sequencing of cultivated peanut Arachis hypogaea provides insights into genome evolution and oil improvement.</title>
        <authorList>
            <person name="Chen X."/>
        </authorList>
    </citation>
    <scope>NUCLEOTIDE SEQUENCE [LARGE SCALE GENOMIC DNA]</scope>
    <source>
        <strain evidence="6">cv. Fuhuasheng</strain>
        <tissue evidence="5">Leaves</tissue>
    </source>
</reference>
<evidence type="ECO:0000256" key="2">
    <source>
        <dbReference type="ARBA" id="ARBA00006187"/>
    </source>
</evidence>
<dbReference type="GO" id="GO:0005737">
    <property type="term" value="C:cytoplasm"/>
    <property type="evidence" value="ECO:0007669"/>
    <property type="project" value="TreeGrafter"/>
</dbReference>
<protein>
    <submittedName>
        <fullName evidence="5">Uncharacterized protein</fullName>
    </submittedName>
</protein>
<sequence>MGVQPPHFEHKTCESLKKGRKIVVLLLEEMRKLKTERKKQFLEVLYQLQNISTELYGSKGANASRLKQVFDLLNTLSSLCSVLGLDIKDKLGEICPTLVTSTASKEISDNTIKILSSEVKSLREVKSHTMQKLLDPSFDFLQDSVIETAKEVAVSGDDEDDGVNRPDVRKGDNDVVISETAIDVLQESDERFGGLLFRTALQ</sequence>
<name>A0A444Y4Y2_ARAHY</name>
<dbReference type="AlphaFoldDB" id="A0A444Y4Y2"/>
<evidence type="ECO:0000256" key="3">
    <source>
        <dbReference type="ARBA" id="ARBA00022701"/>
    </source>
</evidence>
<organism evidence="5 6">
    <name type="scientific">Arachis hypogaea</name>
    <name type="common">Peanut</name>
    <dbReference type="NCBI Taxonomy" id="3818"/>
    <lineage>
        <taxon>Eukaryota</taxon>
        <taxon>Viridiplantae</taxon>
        <taxon>Streptophyta</taxon>
        <taxon>Embryophyta</taxon>
        <taxon>Tracheophyta</taxon>
        <taxon>Spermatophyta</taxon>
        <taxon>Magnoliopsida</taxon>
        <taxon>eudicotyledons</taxon>
        <taxon>Gunneridae</taxon>
        <taxon>Pentapetalae</taxon>
        <taxon>rosids</taxon>
        <taxon>fabids</taxon>
        <taxon>Fabales</taxon>
        <taxon>Fabaceae</taxon>
        <taxon>Papilionoideae</taxon>
        <taxon>50 kb inversion clade</taxon>
        <taxon>dalbergioids sensu lato</taxon>
        <taxon>Dalbergieae</taxon>
        <taxon>Pterocarpus clade</taxon>
        <taxon>Arachis</taxon>
    </lineage>
</organism>
<keyword evidence="4" id="KW-0206">Cytoskeleton</keyword>
<gene>
    <name evidence="5" type="ORF">Ahy_B08g092937</name>
</gene>
<comment type="similarity">
    <text evidence="2">Belongs to the MAP65/ASE1 family.</text>
</comment>
<keyword evidence="6" id="KW-1185">Reference proteome</keyword>
<dbReference type="EMBL" id="SDMP01000018">
    <property type="protein sequence ID" value="RYQ96977.1"/>
    <property type="molecule type" value="Genomic_DNA"/>
</dbReference>
<accession>A0A444Y4Y2</accession>
<evidence type="ECO:0000256" key="4">
    <source>
        <dbReference type="ARBA" id="ARBA00023212"/>
    </source>
</evidence>
<dbReference type="GO" id="GO:0005819">
    <property type="term" value="C:spindle"/>
    <property type="evidence" value="ECO:0007669"/>
    <property type="project" value="TreeGrafter"/>
</dbReference>
<evidence type="ECO:0000313" key="6">
    <source>
        <dbReference type="Proteomes" id="UP000289738"/>
    </source>
</evidence>
<dbReference type="GO" id="GO:0005874">
    <property type="term" value="C:microtubule"/>
    <property type="evidence" value="ECO:0007669"/>
    <property type="project" value="UniProtKB-KW"/>
</dbReference>
<evidence type="ECO:0000313" key="5">
    <source>
        <dbReference type="EMBL" id="RYQ96977.1"/>
    </source>
</evidence>
<dbReference type="Proteomes" id="UP000289738">
    <property type="component" value="Chromosome B08"/>
</dbReference>
<evidence type="ECO:0000256" key="1">
    <source>
        <dbReference type="ARBA" id="ARBA00004245"/>
    </source>
</evidence>
<comment type="subcellular location">
    <subcellularLocation>
        <location evidence="1">Cytoplasm</location>
        <location evidence="1">Cytoskeleton</location>
    </subcellularLocation>
</comment>
<comment type="caution">
    <text evidence="5">The sequence shown here is derived from an EMBL/GenBank/DDBJ whole genome shotgun (WGS) entry which is preliminary data.</text>
</comment>
<dbReference type="InterPro" id="IPR007145">
    <property type="entry name" value="MAP65_Ase1_PRC1"/>
</dbReference>
<proteinExistence type="inferred from homology"/>
<dbReference type="PANTHER" id="PTHR19321:SF49">
    <property type="entry name" value="MICROTUBULE ASSOCIATED PROTEIN, MAP65_ASE1 FAMILY PROTEIN"/>
    <property type="match status" value="1"/>
</dbReference>
<dbReference type="PANTHER" id="PTHR19321">
    <property type="entry name" value="PROTEIN REGULATOR OF CYTOKINESIS 1 PRC1-RELATED"/>
    <property type="match status" value="1"/>
</dbReference>
<dbReference type="GO" id="GO:0008017">
    <property type="term" value="F:microtubule binding"/>
    <property type="evidence" value="ECO:0007669"/>
    <property type="project" value="InterPro"/>
</dbReference>
<keyword evidence="3" id="KW-0493">Microtubule</keyword>
<keyword evidence="4" id="KW-0963">Cytoplasm</keyword>